<dbReference type="InterPro" id="IPR035709">
    <property type="entry name" value="YoaB-like"/>
</dbReference>
<gene>
    <name evidence="1" type="ORF">VPARA_53700</name>
</gene>
<dbReference type="CDD" id="cd06150">
    <property type="entry name" value="YjgF_YER057c_UK114_like_2"/>
    <property type="match status" value="1"/>
</dbReference>
<dbReference type="Gene3D" id="3.30.1330.40">
    <property type="entry name" value="RutC-like"/>
    <property type="match status" value="1"/>
</dbReference>
<keyword evidence="2" id="KW-1185">Reference proteome</keyword>
<organism evidence="1 2">
    <name type="scientific">Variovorax paradoxus</name>
    <dbReference type="NCBI Taxonomy" id="34073"/>
    <lineage>
        <taxon>Bacteria</taxon>
        <taxon>Pseudomonadati</taxon>
        <taxon>Pseudomonadota</taxon>
        <taxon>Betaproteobacteria</taxon>
        <taxon>Burkholderiales</taxon>
        <taxon>Comamonadaceae</taxon>
        <taxon>Variovorax</taxon>
    </lineage>
</organism>
<dbReference type="EMBL" id="JZWI01000033">
    <property type="protein sequence ID" value="KLN53531.1"/>
    <property type="molecule type" value="Genomic_DNA"/>
</dbReference>
<dbReference type="InterPro" id="IPR035959">
    <property type="entry name" value="RutC-like_sf"/>
</dbReference>
<dbReference type="RefSeq" id="WP_047786692.1">
    <property type="nucleotide sequence ID" value="NZ_JZWI01000033.1"/>
</dbReference>
<dbReference type="Pfam" id="PF01042">
    <property type="entry name" value="Ribonuc_L-PSP"/>
    <property type="match status" value="1"/>
</dbReference>
<proteinExistence type="predicted"/>
<dbReference type="AlphaFoldDB" id="A0A0H2LV23"/>
<reference evidence="1 2" key="1">
    <citation type="submission" date="2015-03" db="EMBL/GenBank/DDBJ databases">
        <title>Genome sequence of Variovorax paradoxus TBEA6.</title>
        <authorList>
            <person name="Poehlein A."/>
            <person name="Schuldes J."/>
            <person name="Wuebbeler J.H."/>
            <person name="Hiessl S."/>
            <person name="Steinbuechel A."/>
            <person name="Daniel R."/>
        </authorList>
    </citation>
    <scope>NUCLEOTIDE SEQUENCE [LARGE SCALE GENOMIC DNA]</scope>
    <source>
        <strain evidence="1 2">TBEA6</strain>
    </source>
</reference>
<dbReference type="Proteomes" id="UP000035170">
    <property type="component" value="Unassembled WGS sequence"/>
</dbReference>
<dbReference type="PANTHER" id="PTHR47328:SF1">
    <property type="entry name" value="RUTC FAMILY PROTEIN YOAB"/>
    <property type="match status" value="1"/>
</dbReference>
<evidence type="ECO:0000313" key="1">
    <source>
        <dbReference type="EMBL" id="KLN53531.1"/>
    </source>
</evidence>
<evidence type="ECO:0000313" key="2">
    <source>
        <dbReference type="Proteomes" id="UP000035170"/>
    </source>
</evidence>
<accession>A0A0H2LV23</accession>
<sequence>MSDIQRHHSNARISKIVTHGGLAYLSGQTAKGSAAAEAGIKEQTAEVLSRIDALLAEAGTNARRLLTVTIYLREIADFAGMNAEWEAWLEGNHATAPTRTTVEAALATASLLVEMTAVAALA</sequence>
<dbReference type="InterPro" id="IPR006175">
    <property type="entry name" value="YjgF/YER057c/UK114"/>
</dbReference>
<name>A0A0H2LV23_VARPD</name>
<comment type="caution">
    <text evidence="1">The sequence shown here is derived from an EMBL/GenBank/DDBJ whole genome shotgun (WGS) entry which is preliminary data.</text>
</comment>
<dbReference type="PANTHER" id="PTHR47328">
    <property type="match status" value="1"/>
</dbReference>
<protein>
    <submittedName>
        <fullName evidence="1">RutC family protein</fullName>
    </submittedName>
</protein>
<dbReference type="PATRIC" id="fig|34073.19.peg.5490"/>
<dbReference type="SUPFAM" id="SSF55298">
    <property type="entry name" value="YjgF-like"/>
    <property type="match status" value="1"/>
</dbReference>